<keyword evidence="2" id="KW-1185">Reference proteome</keyword>
<dbReference type="KEGG" id="mic:Mic7113_5100"/>
<dbReference type="eggNOG" id="ENOG50334I8">
    <property type="taxonomic scope" value="Bacteria"/>
</dbReference>
<gene>
    <name evidence="1" type="ORF">Mic7113_5100</name>
</gene>
<evidence type="ECO:0000313" key="1">
    <source>
        <dbReference type="EMBL" id="AFZ20757.1"/>
    </source>
</evidence>
<dbReference type="AlphaFoldDB" id="K9WMI8"/>
<proteinExistence type="predicted"/>
<reference evidence="1 2" key="1">
    <citation type="submission" date="2012-06" db="EMBL/GenBank/DDBJ databases">
        <title>Finished chromosome of genome of Microcoleus sp. PCC 7113.</title>
        <authorList>
            <consortium name="US DOE Joint Genome Institute"/>
            <person name="Gugger M."/>
            <person name="Coursin T."/>
            <person name="Rippka R."/>
            <person name="Tandeau De Marsac N."/>
            <person name="Huntemann M."/>
            <person name="Wei C.-L."/>
            <person name="Han J."/>
            <person name="Detter J.C."/>
            <person name="Han C."/>
            <person name="Tapia R."/>
            <person name="Chen A."/>
            <person name="Kyrpides N."/>
            <person name="Mavromatis K."/>
            <person name="Markowitz V."/>
            <person name="Szeto E."/>
            <person name="Ivanova N."/>
            <person name="Pagani I."/>
            <person name="Pati A."/>
            <person name="Goodwin L."/>
            <person name="Nordberg H.P."/>
            <person name="Cantor M.N."/>
            <person name="Hua S.X."/>
            <person name="Woyke T."/>
            <person name="Kerfeld C.A."/>
        </authorList>
    </citation>
    <scope>NUCLEOTIDE SEQUENCE [LARGE SCALE GENOMIC DNA]</scope>
    <source>
        <strain evidence="1 2">PCC 7113</strain>
    </source>
</reference>
<sequence length="93" mass="10392">MQSADSFTQVTFHYQSGETESFDIPQTPEAFQMQLDGLLNQDWLTLHLFDSTVVIHTAQVVKIEVKPPLLEIQGNGVLTDVQRVTPLTHGAKL</sequence>
<dbReference type="RefSeq" id="WP_015184890.1">
    <property type="nucleotide sequence ID" value="NC_019738.1"/>
</dbReference>
<organism evidence="1 2">
    <name type="scientific">Allocoleopsis franciscana PCC 7113</name>
    <dbReference type="NCBI Taxonomy" id="1173027"/>
    <lineage>
        <taxon>Bacteria</taxon>
        <taxon>Bacillati</taxon>
        <taxon>Cyanobacteriota</taxon>
        <taxon>Cyanophyceae</taxon>
        <taxon>Coleofasciculales</taxon>
        <taxon>Coleofasciculaceae</taxon>
        <taxon>Allocoleopsis</taxon>
        <taxon>Allocoleopsis franciscana</taxon>
    </lineage>
</organism>
<dbReference type="Proteomes" id="UP000010471">
    <property type="component" value="Chromosome"/>
</dbReference>
<evidence type="ECO:0000313" key="2">
    <source>
        <dbReference type="Proteomes" id="UP000010471"/>
    </source>
</evidence>
<dbReference type="HOGENOM" id="CLU_176264_1_0_3"/>
<accession>K9WMI8</accession>
<dbReference type="OrthoDB" id="466926at2"/>
<protein>
    <submittedName>
        <fullName evidence="1">Uncharacterized protein</fullName>
    </submittedName>
</protein>
<dbReference type="EMBL" id="CP003630">
    <property type="protein sequence ID" value="AFZ20757.1"/>
    <property type="molecule type" value="Genomic_DNA"/>
</dbReference>
<name>K9WMI8_9CYAN</name>